<keyword evidence="3" id="KW-0472">Membrane</keyword>
<dbReference type="AlphaFoldDB" id="A0A517MDL5"/>
<proteinExistence type="predicted"/>
<evidence type="ECO:0000313" key="5">
    <source>
        <dbReference type="Proteomes" id="UP000320672"/>
    </source>
</evidence>
<evidence type="ECO:0000256" key="2">
    <source>
        <dbReference type="SAM" id="MobiDB-lite"/>
    </source>
</evidence>
<protein>
    <submittedName>
        <fullName evidence="4">Uncharacterized protein</fullName>
    </submittedName>
</protein>
<keyword evidence="1" id="KW-0175">Coiled coil</keyword>
<dbReference type="EMBL" id="CP036262">
    <property type="protein sequence ID" value="QDS92980.1"/>
    <property type="molecule type" value="Genomic_DNA"/>
</dbReference>
<feature type="compositionally biased region" description="Basic and acidic residues" evidence="2">
    <location>
        <begin position="457"/>
        <end position="473"/>
    </location>
</feature>
<dbReference type="OrthoDB" id="230112at2"/>
<accession>A0A517MDL5</accession>
<dbReference type="Proteomes" id="UP000320672">
    <property type="component" value="Chromosome"/>
</dbReference>
<keyword evidence="3" id="KW-1133">Transmembrane helix</keyword>
<feature type="region of interest" description="Disordered" evidence="2">
    <location>
        <begin position="447"/>
        <end position="473"/>
    </location>
</feature>
<name>A0A517MDL5_9BACT</name>
<evidence type="ECO:0000256" key="1">
    <source>
        <dbReference type="SAM" id="Coils"/>
    </source>
</evidence>
<keyword evidence="5" id="KW-1185">Reference proteome</keyword>
<organism evidence="4 5">
    <name type="scientific">Roseimaritima multifibrata</name>
    <dbReference type="NCBI Taxonomy" id="1930274"/>
    <lineage>
        <taxon>Bacteria</taxon>
        <taxon>Pseudomonadati</taxon>
        <taxon>Planctomycetota</taxon>
        <taxon>Planctomycetia</taxon>
        <taxon>Pirellulales</taxon>
        <taxon>Pirellulaceae</taxon>
        <taxon>Roseimaritima</taxon>
    </lineage>
</organism>
<feature type="coiled-coil region" evidence="1">
    <location>
        <begin position="42"/>
        <end position="69"/>
    </location>
</feature>
<dbReference type="KEGG" id="rml:FF011L_17350"/>
<reference evidence="4 5" key="1">
    <citation type="submission" date="2019-02" db="EMBL/GenBank/DDBJ databases">
        <title>Deep-cultivation of Planctomycetes and their phenomic and genomic characterization uncovers novel biology.</title>
        <authorList>
            <person name="Wiegand S."/>
            <person name="Jogler M."/>
            <person name="Boedeker C."/>
            <person name="Pinto D."/>
            <person name="Vollmers J."/>
            <person name="Rivas-Marin E."/>
            <person name="Kohn T."/>
            <person name="Peeters S.H."/>
            <person name="Heuer A."/>
            <person name="Rast P."/>
            <person name="Oberbeckmann S."/>
            <person name="Bunk B."/>
            <person name="Jeske O."/>
            <person name="Meyerdierks A."/>
            <person name="Storesund J.E."/>
            <person name="Kallscheuer N."/>
            <person name="Luecker S."/>
            <person name="Lage O.M."/>
            <person name="Pohl T."/>
            <person name="Merkel B.J."/>
            <person name="Hornburger P."/>
            <person name="Mueller R.-W."/>
            <person name="Bruemmer F."/>
            <person name="Labrenz M."/>
            <person name="Spormann A.M."/>
            <person name="Op den Camp H."/>
            <person name="Overmann J."/>
            <person name="Amann R."/>
            <person name="Jetten M.S.M."/>
            <person name="Mascher T."/>
            <person name="Medema M.H."/>
            <person name="Devos D.P."/>
            <person name="Kaster A.-K."/>
            <person name="Ovreas L."/>
            <person name="Rohde M."/>
            <person name="Galperin M.Y."/>
            <person name="Jogler C."/>
        </authorList>
    </citation>
    <scope>NUCLEOTIDE SEQUENCE [LARGE SCALE GENOMIC DNA]</scope>
    <source>
        <strain evidence="4 5">FF011L</strain>
    </source>
</reference>
<sequence>MAAARDDSVIRGSLIATLILLVLSLALNFFLYRWGDGQATSEKSKSDQLNNANGSIRNLEAKLTTLKKILGQGELTDDEFTALKESTTDDAEIDAIASAFIKDVGQMGRNIPAANRNYPAIPQFMVNSLRDRNVQYKQAREEATRIEVQAKSDVSIAEQAAADAAADKKKMEATLNERIVEFDTARNSMKQKSAEIADNLTNLDRQFNDYRSKTNQELASQKSEKDSLLTVVEQQKRRINEMQQLEFEVAQGEVTYVSNNLVQINLGSADSLRNAVVFSVVDSDATRITDAEPKAKIEVIAIRRDHLALCRVIDAAPNSDPIIPGDKIYSPFWAPGRTVKIALAGNIDFDDDRRSDNEVLRGMILAAGGEVVEELDPSVRFLVVGSTPEAGTDDDAEVRAEAGKLGEVRAQAKELGITVIPVWKLMNYIQVISDARTTPFGSAVRGKDFPPEAPENTGRRLPNDVSKLYKEEK</sequence>
<feature type="transmembrane region" description="Helical" evidence="3">
    <location>
        <begin position="12"/>
        <end position="34"/>
    </location>
</feature>
<dbReference type="RefSeq" id="WP_145351144.1">
    <property type="nucleotide sequence ID" value="NZ_CP036262.1"/>
</dbReference>
<evidence type="ECO:0000313" key="4">
    <source>
        <dbReference type="EMBL" id="QDS92980.1"/>
    </source>
</evidence>
<evidence type="ECO:0000256" key="3">
    <source>
        <dbReference type="SAM" id="Phobius"/>
    </source>
</evidence>
<keyword evidence="3" id="KW-0812">Transmembrane</keyword>
<gene>
    <name evidence="4" type="ORF">FF011L_17350</name>
</gene>